<feature type="region of interest" description="Disordered" evidence="4">
    <location>
        <begin position="249"/>
        <end position="326"/>
    </location>
</feature>
<evidence type="ECO:0000256" key="2">
    <source>
        <dbReference type="ARBA" id="ARBA00022670"/>
    </source>
</evidence>
<feature type="compositionally biased region" description="Basic and acidic residues" evidence="4">
    <location>
        <begin position="306"/>
        <end position="318"/>
    </location>
</feature>
<keyword evidence="2" id="KW-0645">Protease</keyword>
<feature type="region of interest" description="Disordered" evidence="4">
    <location>
        <begin position="726"/>
        <end position="753"/>
    </location>
</feature>
<dbReference type="GO" id="GO:0008234">
    <property type="term" value="F:cysteine-type peptidase activity"/>
    <property type="evidence" value="ECO:0007669"/>
    <property type="project" value="InterPro"/>
</dbReference>
<dbReference type="PROSITE" id="PS50600">
    <property type="entry name" value="ULP_PROTEASE"/>
    <property type="match status" value="1"/>
</dbReference>
<feature type="compositionally biased region" description="Basic residues" evidence="4">
    <location>
        <begin position="736"/>
        <end position="753"/>
    </location>
</feature>
<evidence type="ECO:0000313" key="6">
    <source>
        <dbReference type="EMBL" id="KAF4348117.1"/>
    </source>
</evidence>
<dbReference type="InterPro" id="IPR038765">
    <property type="entry name" value="Papain-like_cys_pep_sf"/>
</dbReference>
<evidence type="ECO:0000313" key="7">
    <source>
        <dbReference type="Proteomes" id="UP000583929"/>
    </source>
</evidence>
<feature type="region of interest" description="Disordered" evidence="4">
    <location>
        <begin position="1"/>
        <end position="31"/>
    </location>
</feature>
<dbReference type="Pfam" id="PF02902">
    <property type="entry name" value="Peptidase_C48"/>
    <property type="match status" value="1"/>
</dbReference>
<feature type="region of interest" description="Disordered" evidence="4">
    <location>
        <begin position="120"/>
        <end position="141"/>
    </location>
</feature>
<sequence length="753" mass="84823">MHKHWQDPGRAISWPAKGDNSHTGQSPNVASQSMHILRSSSCVFPISLPKYSKSSTTHLQLQNDLNCLQNNGCYSISFEFFVPFSYETQKKTIEQSKPKLVAKTTSKPLNQKSKVVVHVGEPSSGDARKAKRKRNDNEDDFVAVRPRKLKVKNLLPTEEESLRLYLDGFFVDKNIDGMGKGKSVQIDDVGSQGSVDKNSSSLKFSDFHRRLADISAKQEAFSAEFVILKEHFKSMMHSLESVHKKIDKLLSRPPPKDSPDIEEYDNDEDAEIEEASREDEDELEDDDGDSEESETDEGANEDEEGDNGKDVNEEKEGGVDEDVSQDEKMIMKVQLPVEDDDAVMAGLKAVAKFQQSSALILYDPQSTTSANVDLAAELNVVVDNLFNIDEITPPVERRIPKPGLHLQCPYAQQLSSSSKAAVVKSMVKGLCVLDHSVVEDVNDEDEKAFDAWFKSGLLKRPTKDLNGHSVYFGPVDNKIEPGFDFGCEYVQRKMRFHSLLHCDQFLSDSHMDVIFYYLRKKAKYSTATNMKITTTDCYFNSSIRSLHEKYVSMNEQMSLVHSKQKIAHFIKGKLLRCGTRWSQADHVLLLVHIKTVSHWVMGRPDMKSRIIYLYNSLRTPKYAASSLLALEPYSVMLPLFFSMLGVYDELPYTLPASVNPVAPFPIVNADVLPEQVYNDCGVFVAAFAEYFIEGKNISADFDVEEYRLRLSVLLYKFGLMKQIHNVESEPESPPKSPKKTKAKAKGKTGAKEK</sequence>
<comment type="caution">
    <text evidence="6">The sequence shown here is derived from an EMBL/GenBank/DDBJ whole genome shotgun (WGS) entry which is preliminary data.</text>
</comment>
<reference evidence="6 7" key="1">
    <citation type="journal article" date="2020" name="bioRxiv">
        <title>Sequence and annotation of 42 cannabis genomes reveals extensive copy number variation in cannabinoid synthesis and pathogen resistance genes.</title>
        <authorList>
            <person name="Mckernan K.J."/>
            <person name="Helbert Y."/>
            <person name="Kane L.T."/>
            <person name="Ebling H."/>
            <person name="Zhang L."/>
            <person name="Liu B."/>
            <person name="Eaton Z."/>
            <person name="Mclaughlin S."/>
            <person name="Kingan S."/>
            <person name="Baybayan P."/>
            <person name="Concepcion G."/>
            <person name="Jordan M."/>
            <person name="Riva A."/>
            <person name="Barbazuk W."/>
            <person name="Harkins T."/>
        </authorList>
    </citation>
    <scope>NUCLEOTIDE SEQUENCE [LARGE SCALE GENOMIC DNA]</scope>
    <source>
        <strain evidence="7">cv. Jamaican Lion 4</strain>
        <tissue evidence="6">Leaf</tissue>
    </source>
</reference>
<evidence type="ECO:0000256" key="1">
    <source>
        <dbReference type="ARBA" id="ARBA00005234"/>
    </source>
</evidence>
<organism evidence="6 7">
    <name type="scientific">Cannabis sativa</name>
    <name type="common">Hemp</name>
    <name type="synonym">Marijuana</name>
    <dbReference type="NCBI Taxonomy" id="3483"/>
    <lineage>
        <taxon>Eukaryota</taxon>
        <taxon>Viridiplantae</taxon>
        <taxon>Streptophyta</taxon>
        <taxon>Embryophyta</taxon>
        <taxon>Tracheophyta</taxon>
        <taxon>Spermatophyta</taxon>
        <taxon>Magnoliopsida</taxon>
        <taxon>eudicotyledons</taxon>
        <taxon>Gunneridae</taxon>
        <taxon>Pentapetalae</taxon>
        <taxon>rosids</taxon>
        <taxon>fabids</taxon>
        <taxon>Rosales</taxon>
        <taxon>Cannabaceae</taxon>
        <taxon>Cannabis</taxon>
    </lineage>
</organism>
<dbReference type="GO" id="GO:0006508">
    <property type="term" value="P:proteolysis"/>
    <property type="evidence" value="ECO:0007669"/>
    <property type="project" value="UniProtKB-KW"/>
</dbReference>
<evidence type="ECO:0000256" key="4">
    <source>
        <dbReference type="SAM" id="MobiDB-lite"/>
    </source>
</evidence>
<comment type="similarity">
    <text evidence="1">Belongs to the peptidase C48 family.</text>
</comment>
<keyword evidence="3" id="KW-0378">Hydrolase</keyword>
<dbReference type="Gene3D" id="3.40.395.10">
    <property type="entry name" value="Adenoviral Proteinase, Chain A"/>
    <property type="match status" value="1"/>
</dbReference>
<gene>
    <name evidence="6" type="ORF">G4B88_005841</name>
</gene>
<keyword evidence="7" id="KW-1185">Reference proteome</keyword>
<name>A0A7J6DPU4_CANSA</name>
<evidence type="ECO:0000259" key="5">
    <source>
        <dbReference type="PROSITE" id="PS50600"/>
    </source>
</evidence>
<dbReference type="Proteomes" id="UP000583929">
    <property type="component" value="Unassembled WGS sequence"/>
</dbReference>
<feature type="compositionally biased region" description="Polar residues" evidence="4">
    <location>
        <begin position="21"/>
        <end position="31"/>
    </location>
</feature>
<feature type="compositionally biased region" description="Basic and acidic residues" evidence="4">
    <location>
        <begin position="249"/>
        <end position="259"/>
    </location>
</feature>
<feature type="compositionally biased region" description="Acidic residues" evidence="4">
    <location>
        <begin position="260"/>
        <end position="305"/>
    </location>
</feature>
<accession>A0A7J6DPU4</accession>
<dbReference type="InterPro" id="IPR003653">
    <property type="entry name" value="Peptidase_C48_C"/>
</dbReference>
<dbReference type="PANTHER" id="PTHR33022:SF21">
    <property type="entry name" value="UBIQUITIN-LIKE PROTEASE FAMILY PROFILE DOMAIN-CONTAINING PROTEIN"/>
    <property type="match status" value="1"/>
</dbReference>
<dbReference type="AlphaFoldDB" id="A0A7J6DPU4"/>
<dbReference type="SUPFAM" id="SSF54001">
    <property type="entry name" value="Cysteine proteinases"/>
    <property type="match status" value="1"/>
</dbReference>
<feature type="domain" description="Ubiquitin-like protease family profile" evidence="5">
    <location>
        <begin position="489"/>
        <end position="691"/>
    </location>
</feature>
<dbReference type="PANTHER" id="PTHR33022">
    <property type="entry name" value="DUF1985 DOMAIN-CONTAINING PROTEIN"/>
    <property type="match status" value="1"/>
</dbReference>
<dbReference type="EMBL" id="JAATIQ010000729">
    <property type="protein sequence ID" value="KAF4348117.1"/>
    <property type="molecule type" value="Genomic_DNA"/>
</dbReference>
<proteinExistence type="inferred from homology"/>
<protein>
    <recommendedName>
        <fullName evidence="5">Ubiquitin-like protease family profile domain-containing protein</fullName>
    </recommendedName>
</protein>
<evidence type="ECO:0000256" key="3">
    <source>
        <dbReference type="ARBA" id="ARBA00022801"/>
    </source>
</evidence>